<reference evidence="4" key="1">
    <citation type="journal article" date="2021" name="Virus Evol.">
        <title>The discovery, distribution and diversity of DNA viruses associated with Drosophila melanogaster in Europe.</title>
        <authorList>
            <person name="Wallace M.A."/>
            <person name="Coffman K.A."/>
            <person name="Gilbert C."/>
            <person name="Ravindran S."/>
            <person name="Albery G.F."/>
            <person name="Abbott J."/>
            <person name="Argyridou E."/>
            <person name="Bellosta P."/>
            <person name="Betancourt A.J."/>
            <person name="Colinet H."/>
            <person name="Eric K."/>
            <person name="Glaser-Schmitt A."/>
            <person name="Grath S."/>
            <person name="Jelic M."/>
            <person name="Kankare M."/>
            <person name="Kozeretska I."/>
            <person name="Loeschcke V."/>
            <person name="Montchamp-Moreau C."/>
            <person name="Ometto L."/>
            <person name="Onder B.S."/>
            <person name="Orengo D.J."/>
            <person name="Parsch J."/>
            <person name="Pascual M."/>
            <person name="Patenkovic A."/>
            <person name="Puerma E."/>
            <person name="Ritchie M.G."/>
            <person name="Rota-Stabelli O."/>
            <person name="Schou M.F."/>
            <person name="Serga S.V."/>
            <person name="Stamenkovic-Radak M."/>
            <person name="Tanaskovic M."/>
            <person name="Veselinovic M.S."/>
            <person name="Vieira J."/>
            <person name="Vieira C.P."/>
            <person name="Kapun M."/>
            <person name="Flatt T."/>
            <person name="Gonzalez J."/>
            <person name="Staubach F."/>
            <person name="Obbard D.J."/>
        </authorList>
    </citation>
    <scope>NUCLEOTIDE SEQUENCE</scope>
    <source>
        <strain evidence="4">AV-1/UA/Cho/15/26/Pool</strain>
    </source>
</reference>
<dbReference type="PROSITE" id="PS00116">
    <property type="entry name" value="DNA_POLYMERASE_B"/>
    <property type="match status" value="1"/>
</dbReference>
<dbReference type="EMBL" id="MT496847">
    <property type="protein sequence ID" value="QKS69560.1"/>
    <property type="molecule type" value="Genomic_DNA"/>
</dbReference>
<keyword evidence="3" id="KW-0235">DNA replication</keyword>
<dbReference type="InterPro" id="IPR017964">
    <property type="entry name" value="DNA-dir_DNA_pol_B_CS"/>
</dbReference>
<protein>
    <recommendedName>
        <fullName evidence="1">DNA-directed DNA polymerase</fullName>
        <ecNumber evidence="1">2.7.7.7</ecNumber>
    </recommendedName>
</protein>
<name>A0A7D4ZH63_9VIRU</name>
<sequence>MIECKTTQMPPQQQEHKNILRVQCHFTLPMLFIRIEMKCGPIKVIYFIKNILKNINLLAFYFICFVGSDCMQQFCKTLESKSQMLYNQYWKTAKKPKTELEIDEQYMQEFNKCTACDETIIIDERDIYFNYFTGEYVGPIHKKCKSTYKFRFPSIPVVFHNLSKYDIHLFITELGSDLSIIPCNKELYISITKKVTLESKYLYNIQFIDSNRFLNSSLEKLSSFLNDDDFKLLKRKFEGQKFKQMRRKGVFPYDYLCSFSRLSETQLPSRDLFYNSLNDEECSISDYEFAQQVWQSFNCKTLSDYLKLYLESDVLILADVFENFRSICLDIYKLDPINYVTAPAISWDAMLKFTKVKLELISNCDIYNFLKLAVRGGLTQCSQRISEANNPYMKHFNPKNPENYLSYIDANNLYGWAMCQTLPISDFKFLSPDEISMISIPEVLIDSDVGYIFEVDLDYPSEIHNNHNCLPFCPENKLPPGGKQIKLIADLNPKRNYIIHLRQLKLCLEQGLKITKIHRVLSFTQRRWLEPYIQLNNKHRKTAKNEFEKNFFKLMNNAIYGKTMENVEKRRTIKLVSDYQSKQNSPGFRQLIAMNNFHSLNLFGNNLAAIEHTTSLVTYDKPIYIGVTVLELSKWLMYDFYYNFLSVKSPSTRIVYMDTDSFITSSTDDVYELIKQNPERFDTSNYAPGNSFNIIPANNKELGLFKDENAGKIMTSFAGLKAKAYSYKIENESSNDIEVKKVKGVKGSVIKKLNHSDYIECIRKRKTYYGEQRVIRSRSHELYTEIVNKISLNYKDDKRFVADDSVYTMAWGHYGIPK</sequence>
<dbReference type="InterPro" id="IPR023211">
    <property type="entry name" value="DNA_pol_palm_dom_sf"/>
</dbReference>
<dbReference type="SUPFAM" id="SSF53098">
    <property type="entry name" value="Ribonuclease H-like"/>
    <property type="match status" value="1"/>
</dbReference>
<dbReference type="GO" id="GO:0039693">
    <property type="term" value="P:viral DNA genome replication"/>
    <property type="evidence" value="ECO:0007669"/>
    <property type="project" value="UniProtKB-KW"/>
</dbReference>
<keyword evidence="2" id="KW-0239">DNA-directed DNA polymerase</keyword>
<dbReference type="PANTHER" id="PTHR31511:SF12">
    <property type="entry name" value="RHO TERMINATION FACTOR N-TERMINAL DOMAIN-CONTAINING PROTEIN"/>
    <property type="match status" value="1"/>
</dbReference>
<keyword evidence="3" id="KW-1194">Viral DNA replication</keyword>
<dbReference type="GO" id="GO:0003676">
    <property type="term" value="F:nucleic acid binding"/>
    <property type="evidence" value="ECO:0007669"/>
    <property type="project" value="InterPro"/>
</dbReference>
<organism evidence="4">
    <name type="scientific">Drosophila-associated adintovirus 1</name>
    <dbReference type="NCBI Taxonomy" id="2744816"/>
    <lineage>
        <taxon>Viruses</taxon>
        <taxon>Varidnaviria</taxon>
        <taxon>Bamfordvirae</taxon>
        <taxon>Preplasmiviricota</taxon>
        <taxon>Polisuviricotina</taxon>
        <taxon>Polintoviricetes</taxon>
        <taxon>Orthopolintovirales</taxon>
        <taxon>Adintoviridae</taxon>
    </lineage>
</organism>
<dbReference type="InterPro" id="IPR043502">
    <property type="entry name" value="DNA/RNA_pol_sf"/>
</dbReference>
<dbReference type="InterPro" id="IPR012337">
    <property type="entry name" value="RNaseH-like_sf"/>
</dbReference>
<evidence type="ECO:0000256" key="3">
    <source>
        <dbReference type="ARBA" id="ARBA00023109"/>
    </source>
</evidence>
<keyword evidence="2" id="KW-0808">Transferase</keyword>
<evidence type="ECO:0000313" key="4">
    <source>
        <dbReference type="EMBL" id="QKS69560.1"/>
    </source>
</evidence>
<dbReference type="Proteomes" id="UP001238527">
    <property type="component" value="Segment"/>
</dbReference>
<dbReference type="EC" id="2.7.7.7" evidence="1"/>
<proteinExistence type="predicted"/>
<dbReference type="SUPFAM" id="SSF56672">
    <property type="entry name" value="DNA/RNA polymerases"/>
    <property type="match status" value="1"/>
</dbReference>
<dbReference type="GO" id="GO:0003887">
    <property type="term" value="F:DNA-directed DNA polymerase activity"/>
    <property type="evidence" value="ECO:0007669"/>
    <property type="project" value="UniProtKB-KW"/>
</dbReference>
<evidence type="ECO:0000256" key="2">
    <source>
        <dbReference type="ARBA" id="ARBA00022932"/>
    </source>
</evidence>
<keyword evidence="2" id="KW-0548">Nucleotidyltransferase</keyword>
<dbReference type="GO" id="GO:0000166">
    <property type="term" value="F:nucleotide binding"/>
    <property type="evidence" value="ECO:0007669"/>
    <property type="project" value="InterPro"/>
</dbReference>
<dbReference type="PANTHER" id="PTHR31511">
    <property type="entry name" value="PROTEIN CBG23764"/>
    <property type="match status" value="1"/>
</dbReference>
<evidence type="ECO:0000256" key="1">
    <source>
        <dbReference type="ARBA" id="ARBA00012417"/>
    </source>
</evidence>
<dbReference type="Gene3D" id="3.90.1600.10">
    <property type="entry name" value="Palm domain of DNA polymerase"/>
    <property type="match status" value="1"/>
</dbReference>
<accession>A0A7D4ZH63</accession>